<sequence length="612" mass="70521">MEKQKMVGGRLGETIGMREELIKKACSLSLKAHRASGKPYLYEKSRSSSEAFFSFPGSWSVEDWFSSRPFGDTKASLNLFPSLRSIGNDEVAAVNEAFFRRFEVILRTTPFANEVKKAVTEKKQIVFAGHSSGGPTAILATFWFLEEYIRKSSSPTTPLCVTFGSPLVGDRIIPHALRRENWDTFFIHFVMRYDIVPRLMLAPLSSNGRELEPILHFFNPRSSYFGNDSVAKEASIFFKNVMRNVWSVASHIACNLMGCTNPLLETLTRIIELSPYRPFGTYVFCTGNGKLVVAKNSDAVSQILFYSCQLQCEAEIKEVAGKSLMEHLGYENELQGRLEMQNVAYLDDHFKELPLSSNASVEGEIGNLNTALNDLGVSTRGRLCLRAAGELQKQKQGNQDKINRNKTEIEKKLRSIRKYQSEREARKVGYYDSFKLQNDVEDFNANVNRQELVGMWDEIIEMLKKYELPGEFEGQEDWIKLGTEYRRLVEPLDIANYYRHFKNDDTGPYMIKARPSRYRFIQRWREHAERMGRGSSSESCFWATVEELRSSKKTFEEMKEEIVHLETDLFKWLKHREIGNDVILDESTFSKWWKTLPLQHREESCIAAHMRN</sequence>
<proteinExistence type="predicted"/>
<organism evidence="1 2">
    <name type="scientific">Rhododendron molle</name>
    <name type="common">Chinese azalea</name>
    <name type="synonym">Azalea mollis</name>
    <dbReference type="NCBI Taxonomy" id="49168"/>
    <lineage>
        <taxon>Eukaryota</taxon>
        <taxon>Viridiplantae</taxon>
        <taxon>Streptophyta</taxon>
        <taxon>Embryophyta</taxon>
        <taxon>Tracheophyta</taxon>
        <taxon>Spermatophyta</taxon>
        <taxon>Magnoliopsida</taxon>
        <taxon>eudicotyledons</taxon>
        <taxon>Gunneridae</taxon>
        <taxon>Pentapetalae</taxon>
        <taxon>asterids</taxon>
        <taxon>Ericales</taxon>
        <taxon>Ericaceae</taxon>
        <taxon>Ericoideae</taxon>
        <taxon>Rhodoreae</taxon>
        <taxon>Rhododendron</taxon>
    </lineage>
</organism>
<reference evidence="1" key="1">
    <citation type="submission" date="2022-02" db="EMBL/GenBank/DDBJ databases">
        <title>Plant Genome Project.</title>
        <authorList>
            <person name="Zhang R.-G."/>
        </authorList>
    </citation>
    <scope>NUCLEOTIDE SEQUENCE</scope>
    <source>
        <strain evidence="1">AT1</strain>
    </source>
</reference>
<protein>
    <submittedName>
        <fullName evidence="1">Uncharacterized protein</fullName>
    </submittedName>
</protein>
<dbReference type="Proteomes" id="UP001062846">
    <property type="component" value="Chromosome 8"/>
</dbReference>
<dbReference type="EMBL" id="CM046395">
    <property type="protein sequence ID" value="KAI8543554.1"/>
    <property type="molecule type" value="Genomic_DNA"/>
</dbReference>
<comment type="caution">
    <text evidence="1">The sequence shown here is derived from an EMBL/GenBank/DDBJ whole genome shotgun (WGS) entry which is preliminary data.</text>
</comment>
<keyword evidence="2" id="KW-1185">Reference proteome</keyword>
<accession>A0ACC0MRN3</accession>
<evidence type="ECO:0000313" key="1">
    <source>
        <dbReference type="EMBL" id="KAI8543554.1"/>
    </source>
</evidence>
<evidence type="ECO:0000313" key="2">
    <source>
        <dbReference type="Proteomes" id="UP001062846"/>
    </source>
</evidence>
<gene>
    <name evidence="1" type="ORF">RHMOL_Rhmol08G0227800</name>
</gene>
<name>A0ACC0MRN3_RHOML</name>